<dbReference type="InterPro" id="IPR002711">
    <property type="entry name" value="HNH"/>
</dbReference>
<comment type="caution">
    <text evidence="2">The sequence shown here is derived from an EMBL/GenBank/DDBJ whole genome shotgun (WGS) entry which is preliminary data.</text>
</comment>
<dbReference type="GO" id="GO:0004519">
    <property type="term" value="F:endonuclease activity"/>
    <property type="evidence" value="ECO:0007669"/>
    <property type="project" value="UniProtKB-KW"/>
</dbReference>
<keyword evidence="2" id="KW-0378">Hydrolase</keyword>
<dbReference type="EMBL" id="JBHSDI010000008">
    <property type="protein sequence ID" value="MFC4258441.1"/>
    <property type="molecule type" value="Genomic_DNA"/>
</dbReference>
<dbReference type="Gene3D" id="1.10.30.50">
    <property type="match status" value="1"/>
</dbReference>
<dbReference type="RefSeq" id="WP_379886065.1">
    <property type="nucleotide sequence ID" value="NZ_JBHSDI010000008.1"/>
</dbReference>
<organism evidence="2 3">
    <name type="scientific">Marinobacter lacisalsi</name>
    <dbReference type="NCBI Taxonomy" id="475979"/>
    <lineage>
        <taxon>Bacteria</taxon>
        <taxon>Pseudomonadati</taxon>
        <taxon>Pseudomonadota</taxon>
        <taxon>Gammaproteobacteria</taxon>
        <taxon>Pseudomonadales</taxon>
        <taxon>Marinobacteraceae</taxon>
        <taxon>Marinobacter</taxon>
    </lineage>
</organism>
<dbReference type="Pfam" id="PF01844">
    <property type="entry name" value="HNH"/>
    <property type="match status" value="1"/>
</dbReference>
<name>A0ABV8QDN0_9GAMM</name>
<evidence type="ECO:0000313" key="2">
    <source>
        <dbReference type="EMBL" id="MFC4258441.1"/>
    </source>
</evidence>
<dbReference type="Proteomes" id="UP001595798">
    <property type="component" value="Unassembled WGS sequence"/>
</dbReference>
<proteinExistence type="predicted"/>
<gene>
    <name evidence="2" type="ORF">ACFOZ5_05245</name>
</gene>
<protein>
    <submittedName>
        <fullName evidence="2">HNH endonuclease</fullName>
    </submittedName>
</protein>
<sequence>MWIGSDHEFVVVHGISHRQARHFRCTGEHLIPHSEDGDSGSGNIVAACEFCNRRRHCRKRVPDPITYRKFVQKRVSVGRWNRYLLASGRAVYRSGRGN</sequence>
<keyword evidence="3" id="KW-1185">Reference proteome</keyword>
<keyword evidence="2" id="KW-0255">Endonuclease</keyword>
<evidence type="ECO:0000313" key="3">
    <source>
        <dbReference type="Proteomes" id="UP001595798"/>
    </source>
</evidence>
<evidence type="ECO:0000259" key="1">
    <source>
        <dbReference type="Pfam" id="PF01844"/>
    </source>
</evidence>
<keyword evidence="2" id="KW-0540">Nuclease</keyword>
<feature type="domain" description="HNH" evidence="1">
    <location>
        <begin position="24"/>
        <end position="56"/>
    </location>
</feature>
<reference evidence="3" key="1">
    <citation type="journal article" date="2019" name="Int. J. Syst. Evol. Microbiol.">
        <title>The Global Catalogue of Microorganisms (GCM) 10K type strain sequencing project: providing services to taxonomists for standard genome sequencing and annotation.</title>
        <authorList>
            <consortium name="The Broad Institute Genomics Platform"/>
            <consortium name="The Broad Institute Genome Sequencing Center for Infectious Disease"/>
            <person name="Wu L."/>
            <person name="Ma J."/>
        </authorList>
    </citation>
    <scope>NUCLEOTIDE SEQUENCE [LARGE SCALE GENOMIC DNA]</scope>
    <source>
        <strain evidence="3">CECT 7297</strain>
    </source>
</reference>
<accession>A0ABV8QDN0</accession>